<keyword evidence="6" id="KW-1185">Reference proteome</keyword>
<evidence type="ECO:0000256" key="1">
    <source>
        <dbReference type="ARBA" id="ARBA00023125"/>
    </source>
</evidence>
<evidence type="ECO:0000313" key="5">
    <source>
        <dbReference type="EMBL" id="TDD77715.1"/>
    </source>
</evidence>
<reference evidence="5 6" key="1">
    <citation type="submission" date="2019-03" db="EMBL/GenBank/DDBJ databases">
        <title>Draft genome sequences of novel Actinobacteria.</title>
        <authorList>
            <person name="Sahin N."/>
            <person name="Ay H."/>
            <person name="Saygin H."/>
        </authorList>
    </citation>
    <scope>NUCLEOTIDE SEQUENCE [LARGE SCALE GENOMIC DNA]</scope>
    <source>
        <strain evidence="5 6">H3C3</strain>
    </source>
</reference>
<keyword evidence="2" id="KW-0175">Coiled coil</keyword>
<gene>
    <name evidence="5" type="ORF">E1298_29750</name>
</gene>
<evidence type="ECO:0000256" key="3">
    <source>
        <dbReference type="SAM" id="MobiDB-lite"/>
    </source>
</evidence>
<feature type="domain" description="Lsr2 DNA-binding" evidence="4">
    <location>
        <begin position="173"/>
        <end position="207"/>
    </location>
</feature>
<dbReference type="Proteomes" id="UP000294513">
    <property type="component" value="Unassembled WGS sequence"/>
</dbReference>
<evidence type="ECO:0000313" key="6">
    <source>
        <dbReference type="Proteomes" id="UP000294513"/>
    </source>
</evidence>
<dbReference type="GO" id="GO:0003677">
    <property type="term" value="F:DNA binding"/>
    <property type="evidence" value="ECO:0007669"/>
    <property type="project" value="UniProtKB-KW"/>
</dbReference>
<organism evidence="5 6">
    <name type="scientific">Actinomadura rubrisoli</name>
    <dbReference type="NCBI Taxonomy" id="2530368"/>
    <lineage>
        <taxon>Bacteria</taxon>
        <taxon>Bacillati</taxon>
        <taxon>Actinomycetota</taxon>
        <taxon>Actinomycetes</taxon>
        <taxon>Streptosporangiales</taxon>
        <taxon>Thermomonosporaceae</taxon>
        <taxon>Actinomadura</taxon>
    </lineage>
</organism>
<dbReference type="Gene3D" id="4.10.320.10">
    <property type="entry name" value="E3-binding domain"/>
    <property type="match status" value="1"/>
</dbReference>
<sequence length="212" mass="22189">MTLTSPAPTDAGRIRELLVTGKKVQQVADLTGWPRQSVIAVITATKGWLLDQEKDTVYQPGNAGMTPQLPGTAPTPPERDQAPRADVPLGDAPVAELLAGAADIDDKAVQRELGKATDAIARLRQVVASAQERIAAVREIAVLERQLAEAKARAKNAGVRRASPAAGTAPRVRASNAEIRAWAAENGIEVASTGKIARSVIEQYDAAHGAGA</sequence>
<protein>
    <recommendedName>
        <fullName evidence="4">Lsr2 DNA-binding domain-containing protein</fullName>
    </recommendedName>
</protein>
<dbReference type="EMBL" id="SMKU01000199">
    <property type="protein sequence ID" value="TDD77715.1"/>
    <property type="molecule type" value="Genomic_DNA"/>
</dbReference>
<accession>A0A4R5AYK4</accession>
<dbReference type="Pfam" id="PF23359">
    <property type="entry name" value="Lsr2_DNA-bd"/>
    <property type="match status" value="1"/>
</dbReference>
<comment type="caution">
    <text evidence="5">The sequence shown here is derived from an EMBL/GenBank/DDBJ whole genome shotgun (WGS) entry which is preliminary data.</text>
</comment>
<dbReference type="GO" id="GO:0016746">
    <property type="term" value="F:acyltransferase activity"/>
    <property type="evidence" value="ECO:0007669"/>
    <property type="project" value="InterPro"/>
</dbReference>
<name>A0A4R5AYK4_9ACTN</name>
<dbReference type="InterPro" id="IPR036625">
    <property type="entry name" value="E3-bd_dom_sf"/>
</dbReference>
<keyword evidence="1" id="KW-0238">DNA-binding</keyword>
<dbReference type="InterPro" id="IPR055370">
    <property type="entry name" value="Lsr2_DNA-bd"/>
</dbReference>
<dbReference type="RefSeq" id="WP_131899075.1">
    <property type="nucleotide sequence ID" value="NZ_SMKU01000199.1"/>
</dbReference>
<feature type="coiled-coil region" evidence="2">
    <location>
        <begin position="113"/>
        <end position="160"/>
    </location>
</feature>
<feature type="region of interest" description="Disordered" evidence="3">
    <location>
        <begin position="58"/>
        <end position="88"/>
    </location>
</feature>
<proteinExistence type="predicted"/>
<evidence type="ECO:0000256" key="2">
    <source>
        <dbReference type="SAM" id="Coils"/>
    </source>
</evidence>
<dbReference type="OrthoDB" id="4113332at2"/>
<evidence type="ECO:0000259" key="4">
    <source>
        <dbReference type="Pfam" id="PF23359"/>
    </source>
</evidence>
<dbReference type="AlphaFoldDB" id="A0A4R5AYK4"/>